<dbReference type="AlphaFoldDB" id="A0A0K0FHB0"/>
<evidence type="ECO:0000256" key="5">
    <source>
        <dbReference type="ARBA" id="ARBA00022824"/>
    </source>
</evidence>
<dbReference type="InterPro" id="IPR040911">
    <property type="entry name" value="Exostosin_GT47"/>
</dbReference>
<keyword evidence="7" id="KW-0472">Membrane</keyword>
<feature type="domain" description="Exostosin GT47" evidence="10">
    <location>
        <begin position="172"/>
        <end position="423"/>
    </location>
</feature>
<evidence type="ECO:0000256" key="4">
    <source>
        <dbReference type="ARBA" id="ARBA00022692"/>
    </source>
</evidence>
<evidence type="ECO:0000256" key="6">
    <source>
        <dbReference type="ARBA" id="ARBA00022989"/>
    </source>
</evidence>
<keyword evidence="4" id="KW-0812">Transmembrane</keyword>
<dbReference type="GO" id="GO:0015012">
    <property type="term" value="P:heparan sulfate proteoglycan biosynthetic process"/>
    <property type="evidence" value="ECO:0007669"/>
    <property type="project" value="UniProtKB-ARBA"/>
</dbReference>
<sequence>MIQPFPLKKCLFLLKTILLIIPFILLIKLVNHDENSSINPLLRKSKLSKGNESNWKWGDRCFIQLENNRILNSIQKELIETSKNLEKVNKDIEILDKILLSKKEELDILEQQIEEAKLLQKELNDRRNVKISLPLKPLYPDYNRLIFREKKLQNDFDTIEKVFDFSRCSISSMFPVYVYDLPTNSSNKMNIYYKEAIKNPYRTSDPYKACIFIAFISEDIKNFEIFKYWSNNGRNHVLINIDSLKIDNKEATLVVGGDIVNYRKGVDYFTFFPSINDENWNHLAPLLPHSRKFLISFSANGKFIDDYRKKLLEKLKQSAILSEDSVLIDYNCAFYNEEWGKYGLCGDRNFRLDVLKRSVFTLIFPDPESYSFRIEEALLSGSIPVILSMTDPLPFDDVIDWRTAAIRIPFNRFPELHFILKSINLADILEYRRKGRFYLENYLKSPSLILLTIISSLRYRTLSLGLPSLEVKAKPLFGNSFVSLSQSPVPKPQIEEEYLGPIEASFDSPSYTHNFTSLSAYSYELWNSFPHLVHFTPSYLINHAIMPSESEFFEETNSGFRPISPGSGVEFSKALGGNRNREQFTVVILTYNRDQILYSSLERLHQMPYLNKIIVVWNNVNRQPQNNWPHLHVPIVFINVTKNSLNNRFYPFDQIETEAVFSMDDDIDIKQHEIIFAFRVWREQRHKIIGFPARHHARYGDKMFYNSNHTCQFSMILTGASFIHKSYLIAYTYTMPKEIRDKVDEFMNCEDIAMNFLVSHLTRQPPIKTTSKWTLRCPNCPETLSSDESHFNERHECIRFFTHIYGYNPLLFTQFRVDSVLFKTRLPQNHQKCFRYV</sequence>
<dbReference type="InterPro" id="IPR015338">
    <property type="entry name" value="GT64_dom"/>
</dbReference>
<evidence type="ECO:0000313" key="12">
    <source>
        <dbReference type="Proteomes" id="UP000035680"/>
    </source>
</evidence>
<evidence type="ECO:0000256" key="9">
    <source>
        <dbReference type="SAM" id="Coils"/>
    </source>
</evidence>
<evidence type="ECO:0000256" key="2">
    <source>
        <dbReference type="ARBA" id="ARBA00010271"/>
    </source>
</evidence>
<keyword evidence="6" id="KW-1133">Transmembrane helix</keyword>
<dbReference type="SUPFAM" id="SSF53448">
    <property type="entry name" value="Nucleotide-diphospho-sugar transferases"/>
    <property type="match status" value="1"/>
</dbReference>
<comment type="similarity">
    <text evidence="2">Belongs to the glycosyltransferase 47 family.</text>
</comment>
<name>A0A0K0FHB0_STRVS</name>
<protein>
    <submittedName>
        <fullName evidence="13">Exostosin-2 (inferred by orthology to a C. elegans protein)</fullName>
    </submittedName>
</protein>
<organism evidence="12 13">
    <name type="scientific">Strongyloides venezuelensis</name>
    <name type="common">Threadworm</name>
    <dbReference type="NCBI Taxonomy" id="75913"/>
    <lineage>
        <taxon>Eukaryota</taxon>
        <taxon>Metazoa</taxon>
        <taxon>Ecdysozoa</taxon>
        <taxon>Nematoda</taxon>
        <taxon>Chromadorea</taxon>
        <taxon>Rhabditida</taxon>
        <taxon>Tylenchina</taxon>
        <taxon>Panagrolaimomorpha</taxon>
        <taxon>Strongyloidoidea</taxon>
        <taxon>Strongyloididae</taxon>
        <taxon>Strongyloides</taxon>
    </lineage>
</organism>
<accession>A0A0K0FHB0</accession>
<dbReference type="GO" id="GO:0005789">
    <property type="term" value="C:endoplasmic reticulum membrane"/>
    <property type="evidence" value="ECO:0007669"/>
    <property type="project" value="UniProtKB-SubCell"/>
</dbReference>
<feature type="domain" description="Glycosyl transferase 64" evidence="11">
    <location>
        <begin position="584"/>
        <end position="822"/>
    </location>
</feature>
<feature type="coiled-coil region" evidence="9">
    <location>
        <begin position="71"/>
        <end position="129"/>
    </location>
</feature>
<dbReference type="PANTHER" id="PTHR48261">
    <property type="entry name" value="ACETYLGLUCOSAMINYLTRANSFERASE"/>
    <property type="match status" value="1"/>
</dbReference>
<evidence type="ECO:0000256" key="8">
    <source>
        <dbReference type="ARBA" id="ARBA00023157"/>
    </source>
</evidence>
<evidence type="ECO:0000259" key="10">
    <source>
        <dbReference type="Pfam" id="PF03016"/>
    </source>
</evidence>
<dbReference type="InterPro" id="IPR029044">
    <property type="entry name" value="Nucleotide-diphossugar_trans"/>
</dbReference>
<keyword evidence="5" id="KW-0256">Endoplasmic reticulum</keyword>
<evidence type="ECO:0000256" key="3">
    <source>
        <dbReference type="ARBA" id="ARBA00022679"/>
    </source>
</evidence>
<dbReference type="STRING" id="75913.A0A0K0FHB0"/>
<reference evidence="12" key="1">
    <citation type="submission" date="2014-07" db="EMBL/GenBank/DDBJ databases">
        <authorList>
            <person name="Martin A.A"/>
            <person name="De Silva N."/>
        </authorList>
    </citation>
    <scope>NUCLEOTIDE SEQUENCE</scope>
</reference>
<dbReference type="Proteomes" id="UP000035680">
    <property type="component" value="Unassembled WGS sequence"/>
</dbReference>
<proteinExistence type="inferred from homology"/>
<evidence type="ECO:0000259" key="11">
    <source>
        <dbReference type="Pfam" id="PF09258"/>
    </source>
</evidence>
<keyword evidence="12" id="KW-1185">Reference proteome</keyword>
<dbReference type="WBParaSite" id="SVE_0827200.1">
    <property type="protein sequence ID" value="SVE_0827200.1"/>
    <property type="gene ID" value="SVE_0827200"/>
</dbReference>
<dbReference type="InterPro" id="IPR004263">
    <property type="entry name" value="Exostosin"/>
</dbReference>
<dbReference type="GO" id="GO:0016757">
    <property type="term" value="F:glycosyltransferase activity"/>
    <property type="evidence" value="ECO:0007669"/>
    <property type="project" value="InterPro"/>
</dbReference>
<evidence type="ECO:0000256" key="7">
    <source>
        <dbReference type="ARBA" id="ARBA00023136"/>
    </source>
</evidence>
<dbReference type="PANTHER" id="PTHR48261:SF4">
    <property type="entry name" value="EXOSTOSIN LIKE GLYCOSYLTRANSFERASE 3"/>
    <property type="match status" value="1"/>
</dbReference>
<comment type="subcellular location">
    <subcellularLocation>
        <location evidence="1">Endoplasmic reticulum membrane</location>
        <topology evidence="1">Single-pass type II membrane protein</topology>
    </subcellularLocation>
</comment>
<dbReference type="Pfam" id="PF03016">
    <property type="entry name" value="Exostosin_GT47"/>
    <property type="match status" value="1"/>
</dbReference>
<evidence type="ECO:0000256" key="1">
    <source>
        <dbReference type="ARBA" id="ARBA00004648"/>
    </source>
</evidence>
<dbReference type="Gene3D" id="3.90.550.10">
    <property type="entry name" value="Spore Coat Polysaccharide Biosynthesis Protein SpsA, Chain A"/>
    <property type="match status" value="1"/>
</dbReference>
<keyword evidence="3" id="KW-0808">Transferase</keyword>
<evidence type="ECO:0000313" key="13">
    <source>
        <dbReference type="WBParaSite" id="SVE_0827200.1"/>
    </source>
</evidence>
<keyword evidence="9" id="KW-0175">Coiled coil</keyword>
<keyword evidence="8" id="KW-1015">Disulfide bond</keyword>
<reference evidence="13" key="2">
    <citation type="submission" date="2015-08" db="UniProtKB">
        <authorList>
            <consortium name="WormBaseParasite"/>
        </authorList>
    </citation>
    <scope>IDENTIFICATION</scope>
</reference>
<dbReference type="Pfam" id="PF09258">
    <property type="entry name" value="Glyco_transf_64"/>
    <property type="match status" value="1"/>
</dbReference>